<dbReference type="InterPro" id="IPR036855">
    <property type="entry name" value="Znf_CCCH_sf"/>
</dbReference>
<dbReference type="InterPro" id="IPR000571">
    <property type="entry name" value="Znf_CCCH"/>
</dbReference>
<dbReference type="PROSITE" id="PS00518">
    <property type="entry name" value="ZF_RING_1"/>
    <property type="match status" value="1"/>
</dbReference>
<dbReference type="CDD" id="cd16539">
    <property type="entry name" value="RING-HC_RNF113A_B"/>
    <property type="match status" value="1"/>
</dbReference>
<keyword evidence="9" id="KW-1185">Reference proteome</keyword>
<dbReference type="STRING" id="103827.A0A0N5D5Y7"/>
<dbReference type="PANTHER" id="PTHR12930">
    <property type="entry name" value="ZINC FINGER PROTEIN 183"/>
    <property type="match status" value="1"/>
</dbReference>
<name>A0A0N5D5Y7_THECL</name>
<feature type="domain" description="C3H1-type" evidence="7">
    <location>
        <begin position="193"/>
        <end position="221"/>
    </location>
</feature>
<feature type="compositionally biased region" description="Basic residues" evidence="5">
    <location>
        <begin position="17"/>
        <end position="27"/>
    </location>
</feature>
<proteinExistence type="predicted"/>
<feature type="zinc finger region" description="C3H1-type" evidence="4">
    <location>
        <begin position="193"/>
        <end position="221"/>
    </location>
</feature>
<dbReference type="PANTHER" id="PTHR12930:SF0">
    <property type="entry name" value="RING FINGER PROTEIN 113B"/>
    <property type="match status" value="1"/>
</dbReference>
<evidence type="ECO:0000256" key="2">
    <source>
        <dbReference type="ARBA" id="ARBA00022771"/>
    </source>
</evidence>
<evidence type="ECO:0000313" key="8">
    <source>
        <dbReference type="EMBL" id="VDN05979.1"/>
    </source>
</evidence>
<dbReference type="InterPro" id="IPR001841">
    <property type="entry name" value="Znf_RING"/>
</dbReference>
<sequence>MSDRNEDEASSSSAVFRSRRGAKRNVSSRRERISNSSDSVDSGEGSNEKIRTVGSRKKRKNPMIQSTVRRKICRTKNSSSNSSSSGEDDKLIRDDPLHVVYKSSGTAERAGPSDMGATAVNEIDTDVSHDAQAQFERVQQVLKEGLDDKVYRGAALYGAKEKKDTVWGNASSGLNRFGPIRAPNFLRQSVRWDFAPDICKDYKETGFCTFGDSCKFLHDRTDYKHGWEMERDYTSGRMNENDADKYRISSEDEDDNDDSNLPFKCFICRQSFVNPVVTNCKHYFCEKCALSHFQKSPKCYVCECNTMGIFKVAKGENLISSNKCRSFGTGTEDENLIAKLKENEMKQEDAQRTHGNEFEEIKLEDDDS</sequence>
<reference evidence="8 9" key="2">
    <citation type="submission" date="2018-11" db="EMBL/GenBank/DDBJ databases">
        <authorList>
            <consortium name="Pathogen Informatics"/>
        </authorList>
    </citation>
    <scope>NUCLEOTIDE SEQUENCE [LARGE SCALE GENOMIC DNA]</scope>
</reference>
<dbReference type="InterPro" id="IPR017907">
    <property type="entry name" value="Znf_RING_CS"/>
</dbReference>
<evidence type="ECO:0000259" key="7">
    <source>
        <dbReference type="PROSITE" id="PS50103"/>
    </source>
</evidence>
<dbReference type="EMBL" id="UYYF01004630">
    <property type="protein sequence ID" value="VDN05979.1"/>
    <property type="molecule type" value="Genomic_DNA"/>
</dbReference>
<dbReference type="SMART" id="SM00184">
    <property type="entry name" value="RING"/>
    <property type="match status" value="1"/>
</dbReference>
<dbReference type="GO" id="GO:0008270">
    <property type="term" value="F:zinc ion binding"/>
    <property type="evidence" value="ECO:0007669"/>
    <property type="project" value="UniProtKB-KW"/>
</dbReference>
<evidence type="ECO:0000256" key="1">
    <source>
        <dbReference type="ARBA" id="ARBA00022723"/>
    </source>
</evidence>
<evidence type="ECO:0000313" key="9">
    <source>
        <dbReference type="Proteomes" id="UP000276776"/>
    </source>
</evidence>
<keyword evidence="3 4" id="KW-0862">Zinc</keyword>
<evidence type="ECO:0000256" key="4">
    <source>
        <dbReference type="PROSITE-ProRule" id="PRU00723"/>
    </source>
</evidence>
<evidence type="ECO:0000256" key="3">
    <source>
        <dbReference type="ARBA" id="ARBA00022833"/>
    </source>
</evidence>
<keyword evidence="1 4" id="KW-0479">Metal-binding</keyword>
<feature type="region of interest" description="Disordered" evidence="5">
    <location>
        <begin position="1"/>
        <end position="94"/>
    </location>
</feature>
<dbReference type="Pfam" id="PF00642">
    <property type="entry name" value="zf-CCCH"/>
    <property type="match status" value="1"/>
</dbReference>
<dbReference type="GO" id="GO:0034247">
    <property type="term" value="P:snoRNA splicing"/>
    <property type="evidence" value="ECO:0007669"/>
    <property type="project" value="TreeGrafter"/>
</dbReference>
<dbReference type="Gene3D" id="3.30.40.10">
    <property type="entry name" value="Zinc/RING finger domain, C3HC4 (zinc finger)"/>
    <property type="match status" value="1"/>
</dbReference>
<dbReference type="InterPro" id="IPR039971">
    <property type="entry name" value="CWC24-like"/>
</dbReference>
<dbReference type="SMART" id="SM00356">
    <property type="entry name" value="ZnF_C3H1"/>
    <property type="match status" value="1"/>
</dbReference>
<reference evidence="10" key="1">
    <citation type="submission" date="2017-02" db="UniProtKB">
        <authorList>
            <consortium name="WormBaseParasite"/>
        </authorList>
    </citation>
    <scope>IDENTIFICATION</scope>
</reference>
<evidence type="ECO:0000259" key="6">
    <source>
        <dbReference type="PROSITE" id="PS50089"/>
    </source>
</evidence>
<dbReference type="OrthoDB" id="25761at2759"/>
<organism evidence="10">
    <name type="scientific">Thelazia callipaeda</name>
    <name type="common">Oriental eyeworm</name>
    <name type="synonym">Parasitic nematode</name>
    <dbReference type="NCBI Taxonomy" id="103827"/>
    <lineage>
        <taxon>Eukaryota</taxon>
        <taxon>Metazoa</taxon>
        <taxon>Ecdysozoa</taxon>
        <taxon>Nematoda</taxon>
        <taxon>Chromadorea</taxon>
        <taxon>Rhabditida</taxon>
        <taxon>Spirurina</taxon>
        <taxon>Spiruromorpha</taxon>
        <taxon>Thelazioidea</taxon>
        <taxon>Thelaziidae</taxon>
        <taxon>Thelazia</taxon>
    </lineage>
</organism>
<feature type="compositionally biased region" description="Basic and acidic residues" evidence="5">
    <location>
        <begin position="343"/>
        <end position="361"/>
    </location>
</feature>
<dbReference type="WBParaSite" id="TCLT_0000843301-mRNA-1">
    <property type="protein sequence ID" value="TCLT_0000843301-mRNA-1"/>
    <property type="gene ID" value="TCLT_0000843301"/>
</dbReference>
<dbReference type="Proteomes" id="UP000276776">
    <property type="component" value="Unassembled WGS sequence"/>
</dbReference>
<feature type="domain" description="RING-type" evidence="6">
    <location>
        <begin position="265"/>
        <end position="303"/>
    </location>
</feature>
<dbReference type="PROSITE" id="PS50089">
    <property type="entry name" value="ZF_RING_2"/>
    <property type="match status" value="1"/>
</dbReference>
<dbReference type="GO" id="GO:0005684">
    <property type="term" value="C:U2-type spliceosomal complex"/>
    <property type="evidence" value="ECO:0007669"/>
    <property type="project" value="TreeGrafter"/>
</dbReference>
<feature type="region of interest" description="Disordered" evidence="5">
    <location>
        <begin position="343"/>
        <end position="368"/>
    </location>
</feature>
<accession>A0A0N5D5Y7</accession>
<evidence type="ECO:0000256" key="5">
    <source>
        <dbReference type="SAM" id="MobiDB-lite"/>
    </source>
</evidence>
<gene>
    <name evidence="8" type="ORF">TCLT_LOCUS8422</name>
</gene>
<dbReference type="AlphaFoldDB" id="A0A0N5D5Y7"/>
<dbReference type="Gene3D" id="4.10.1000.10">
    <property type="entry name" value="Zinc finger, CCCH-type"/>
    <property type="match status" value="1"/>
</dbReference>
<dbReference type="OMA" id="KKQATHN"/>
<dbReference type="SUPFAM" id="SSF57850">
    <property type="entry name" value="RING/U-box"/>
    <property type="match status" value="1"/>
</dbReference>
<dbReference type="PROSITE" id="PS50103">
    <property type="entry name" value="ZF_C3H1"/>
    <property type="match status" value="1"/>
</dbReference>
<protein>
    <submittedName>
        <fullName evidence="10">RING finger protein 113A</fullName>
    </submittedName>
</protein>
<evidence type="ECO:0000313" key="10">
    <source>
        <dbReference type="WBParaSite" id="TCLT_0000843301-mRNA-1"/>
    </source>
</evidence>
<keyword evidence="2 4" id="KW-0863">Zinc-finger</keyword>
<dbReference type="InterPro" id="IPR013083">
    <property type="entry name" value="Znf_RING/FYVE/PHD"/>
</dbReference>
<dbReference type="SUPFAM" id="SSF90229">
    <property type="entry name" value="CCCH zinc finger"/>
    <property type="match status" value="1"/>
</dbReference>
<dbReference type="Pfam" id="PF13923">
    <property type="entry name" value="zf-C3HC4_2"/>
    <property type="match status" value="1"/>
</dbReference>